<evidence type="ECO:0000313" key="2">
    <source>
        <dbReference type="Proteomes" id="UP000015106"/>
    </source>
</evidence>
<evidence type="ECO:0000313" key="1">
    <source>
        <dbReference type="EnsemblPlants" id="TuG1812G0300004978.01.T01.cds393913"/>
    </source>
</evidence>
<dbReference type="AlphaFoldDB" id="A0A8R7U0C5"/>
<proteinExistence type="predicted"/>
<reference evidence="1" key="3">
    <citation type="submission" date="2022-06" db="UniProtKB">
        <authorList>
            <consortium name="EnsemblPlants"/>
        </authorList>
    </citation>
    <scope>IDENTIFICATION</scope>
</reference>
<protein>
    <submittedName>
        <fullName evidence="1">Uncharacterized protein</fullName>
    </submittedName>
</protein>
<sequence>MFLLVNFGRCVLHVDTDGKLIDIFNFDLQGLCIYECRLKQSLVQHTFFPSLKGYAVNASPFI</sequence>
<reference evidence="2" key="1">
    <citation type="journal article" date="2013" name="Nature">
        <title>Draft genome of the wheat A-genome progenitor Triticum urartu.</title>
        <authorList>
            <person name="Ling H.Q."/>
            <person name="Zhao S."/>
            <person name="Liu D."/>
            <person name="Wang J."/>
            <person name="Sun H."/>
            <person name="Zhang C."/>
            <person name="Fan H."/>
            <person name="Li D."/>
            <person name="Dong L."/>
            <person name="Tao Y."/>
            <person name="Gao C."/>
            <person name="Wu H."/>
            <person name="Li Y."/>
            <person name="Cui Y."/>
            <person name="Guo X."/>
            <person name="Zheng S."/>
            <person name="Wang B."/>
            <person name="Yu K."/>
            <person name="Liang Q."/>
            <person name="Yang W."/>
            <person name="Lou X."/>
            <person name="Chen J."/>
            <person name="Feng M."/>
            <person name="Jian J."/>
            <person name="Zhang X."/>
            <person name="Luo G."/>
            <person name="Jiang Y."/>
            <person name="Liu J."/>
            <person name="Wang Z."/>
            <person name="Sha Y."/>
            <person name="Zhang B."/>
            <person name="Wu H."/>
            <person name="Tang D."/>
            <person name="Shen Q."/>
            <person name="Xue P."/>
            <person name="Zou S."/>
            <person name="Wang X."/>
            <person name="Liu X."/>
            <person name="Wang F."/>
            <person name="Yang Y."/>
            <person name="An X."/>
            <person name="Dong Z."/>
            <person name="Zhang K."/>
            <person name="Zhang X."/>
            <person name="Luo M.C."/>
            <person name="Dvorak J."/>
            <person name="Tong Y."/>
            <person name="Wang J."/>
            <person name="Yang H."/>
            <person name="Li Z."/>
            <person name="Wang D."/>
            <person name="Zhang A."/>
            <person name="Wang J."/>
        </authorList>
    </citation>
    <scope>NUCLEOTIDE SEQUENCE</scope>
    <source>
        <strain evidence="2">cv. G1812</strain>
    </source>
</reference>
<dbReference type="EnsemblPlants" id="TuG1812G0300004978.01.T01">
    <property type="protein sequence ID" value="TuG1812G0300004978.01.T01.cds393913"/>
    <property type="gene ID" value="TuG1812G0300004978.01"/>
</dbReference>
<accession>A0A8R7U0C5</accession>
<dbReference type="Gramene" id="TuG1812G0300004978.01.T01">
    <property type="protein sequence ID" value="TuG1812G0300004978.01.T01.cds393913"/>
    <property type="gene ID" value="TuG1812G0300004978.01"/>
</dbReference>
<name>A0A8R7U0C5_TRIUA</name>
<keyword evidence="2" id="KW-1185">Reference proteome</keyword>
<organism evidence="1 2">
    <name type="scientific">Triticum urartu</name>
    <name type="common">Red wild einkorn</name>
    <name type="synonym">Crithodium urartu</name>
    <dbReference type="NCBI Taxonomy" id="4572"/>
    <lineage>
        <taxon>Eukaryota</taxon>
        <taxon>Viridiplantae</taxon>
        <taxon>Streptophyta</taxon>
        <taxon>Embryophyta</taxon>
        <taxon>Tracheophyta</taxon>
        <taxon>Spermatophyta</taxon>
        <taxon>Magnoliopsida</taxon>
        <taxon>Liliopsida</taxon>
        <taxon>Poales</taxon>
        <taxon>Poaceae</taxon>
        <taxon>BOP clade</taxon>
        <taxon>Pooideae</taxon>
        <taxon>Triticodae</taxon>
        <taxon>Triticeae</taxon>
        <taxon>Triticinae</taxon>
        <taxon>Triticum</taxon>
    </lineage>
</organism>
<reference evidence="1" key="2">
    <citation type="submission" date="2018-03" db="EMBL/GenBank/DDBJ databases">
        <title>The Triticum urartu genome reveals the dynamic nature of wheat genome evolution.</title>
        <authorList>
            <person name="Ling H."/>
            <person name="Ma B."/>
            <person name="Shi X."/>
            <person name="Liu H."/>
            <person name="Dong L."/>
            <person name="Sun H."/>
            <person name="Cao Y."/>
            <person name="Gao Q."/>
            <person name="Zheng S."/>
            <person name="Li Y."/>
            <person name="Yu Y."/>
            <person name="Du H."/>
            <person name="Qi M."/>
            <person name="Li Y."/>
            <person name="Yu H."/>
            <person name="Cui Y."/>
            <person name="Wang N."/>
            <person name="Chen C."/>
            <person name="Wu H."/>
            <person name="Zhao Y."/>
            <person name="Zhang J."/>
            <person name="Li Y."/>
            <person name="Zhou W."/>
            <person name="Zhang B."/>
            <person name="Hu W."/>
            <person name="Eijk M."/>
            <person name="Tang J."/>
            <person name="Witsenboer H."/>
            <person name="Zhao S."/>
            <person name="Li Z."/>
            <person name="Zhang A."/>
            <person name="Wang D."/>
            <person name="Liang C."/>
        </authorList>
    </citation>
    <scope>NUCLEOTIDE SEQUENCE [LARGE SCALE GENOMIC DNA]</scope>
    <source>
        <strain evidence="1">cv. G1812</strain>
    </source>
</reference>
<dbReference type="Proteomes" id="UP000015106">
    <property type="component" value="Chromosome 3"/>
</dbReference>